<proteinExistence type="predicted"/>
<reference evidence="3" key="1">
    <citation type="journal article" date="2019" name="Int. J. Syst. Evol. Microbiol.">
        <title>The Global Catalogue of Microorganisms (GCM) 10K type strain sequencing project: providing services to taxonomists for standard genome sequencing and annotation.</title>
        <authorList>
            <consortium name="The Broad Institute Genomics Platform"/>
            <consortium name="The Broad Institute Genome Sequencing Center for Infectious Disease"/>
            <person name="Wu L."/>
            <person name="Ma J."/>
        </authorList>
    </citation>
    <scope>NUCLEOTIDE SEQUENCE [LARGE SCALE GENOMIC DNA]</scope>
    <source>
        <strain evidence="3">JCM 14368</strain>
    </source>
</reference>
<dbReference type="Proteomes" id="UP001500191">
    <property type="component" value="Unassembled WGS sequence"/>
</dbReference>
<dbReference type="EMBL" id="BAAADB010000003">
    <property type="protein sequence ID" value="GAA0499804.1"/>
    <property type="molecule type" value="Genomic_DNA"/>
</dbReference>
<dbReference type="InterPro" id="IPR029058">
    <property type="entry name" value="AB_hydrolase_fold"/>
</dbReference>
<dbReference type="PRINTS" id="PR00111">
    <property type="entry name" value="ABHYDROLASE"/>
</dbReference>
<evidence type="ECO:0000313" key="3">
    <source>
        <dbReference type="Proteomes" id="UP001500191"/>
    </source>
</evidence>
<dbReference type="InterPro" id="IPR000073">
    <property type="entry name" value="AB_hydrolase_1"/>
</dbReference>
<dbReference type="Gene3D" id="3.40.50.1820">
    <property type="entry name" value="alpha/beta hydrolase"/>
    <property type="match status" value="1"/>
</dbReference>
<dbReference type="SUPFAM" id="SSF53474">
    <property type="entry name" value="alpha/beta-Hydrolases"/>
    <property type="match status" value="1"/>
</dbReference>
<feature type="domain" description="Serine aminopeptidase S33" evidence="1">
    <location>
        <begin position="32"/>
        <end position="267"/>
    </location>
</feature>
<keyword evidence="2" id="KW-0378">Hydrolase</keyword>
<evidence type="ECO:0000259" key="1">
    <source>
        <dbReference type="Pfam" id="PF12146"/>
    </source>
</evidence>
<sequence>MLAGSRYTRAMQSQDWTVPGAPVKGYVWHAQTPRANVLLTHGFGEYAGRYVDRYHALIPTLVAAGFTVYAADQRGHGASGGRRAVVDLNDLVGDHLKAREALRAGPGPLFLLGHSMGGLVAAASVARDPRGVSGVILSSPALLVGENEPALVKRLAPLIARVAPGLPTTDLGTGGLSRLSEEVAAYEADPRMYHGKVPALTGASMLALSASLWPAYARWTLPTLVVHGSADRLTDPRGSQRFMQAIASTDRELHVEEGGYHELLNDQPRDRVRARIVDWLRAHA</sequence>
<organism evidence="2 3">
    <name type="scientific">Deinococcus depolymerans</name>
    <dbReference type="NCBI Taxonomy" id="392408"/>
    <lineage>
        <taxon>Bacteria</taxon>
        <taxon>Thermotogati</taxon>
        <taxon>Deinococcota</taxon>
        <taxon>Deinococci</taxon>
        <taxon>Deinococcales</taxon>
        <taxon>Deinococcaceae</taxon>
        <taxon>Deinococcus</taxon>
    </lineage>
</organism>
<evidence type="ECO:0000313" key="2">
    <source>
        <dbReference type="EMBL" id="GAA0499804.1"/>
    </source>
</evidence>
<dbReference type="Pfam" id="PF12146">
    <property type="entry name" value="Hydrolase_4"/>
    <property type="match status" value="1"/>
</dbReference>
<keyword evidence="3" id="KW-1185">Reference proteome</keyword>
<dbReference type="GO" id="GO:0016787">
    <property type="term" value="F:hydrolase activity"/>
    <property type="evidence" value="ECO:0007669"/>
    <property type="project" value="UniProtKB-KW"/>
</dbReference>
<gene>
    <name evidence="2" type="ORF">GCM10008937_03860</name>
</gene>
<protein>
    <submittedName>
        <fullName evidence="2">Alpha/beta hydrolase</fullName>
    </submittedName>
</protein>
<comment type="caution">
    <text evidence="2">The sequence shown here is derived from an EMBL/GenBank/DDBJ whole genome shotgun (WGS) entry which is preliminary data.</text>
</comment>
<dbReference type="PANTHER" id="PTHR11614">
    <property type="entry name" value="PHOSPHOLIPASE-RELATED"/>
    <property type="match status" value="1"/>
</dbReference>
<accession>A0ABP3LHE1</accession>
<name>A0ABP3LHE1_9DEIO</name>
<dbReference type="InterPro" id="IPR051044">
    <property type="entry name" value="MAG_DAG_Lipase"/>
</dbReference>
<dbReference type="InterPro" id="IPR022742">
    <property type="entry name" value="Hydrolase_4"/>
</dbReference>